<feature type="transmembrane region" description="Helical" evidence="1">
    <location>
        <begin position="174"/>
        <end position="199"/>
    </location>
</feature>
<dbReference type="GO" id="GO:0140359">
    <property type="term" value="F:ABC-type transporter activity"/>
    <property type="evidence" value="ECO:0007669"/>
    <property type="project" value="InterPro"/>
</dbReference>
<dbReference type="PANTHER" id="PTHR43471:SF1">
    <property type="entry name" value="ABC TRANSPORTER PERMEASE PROTEIN NOSY-RELATED"/>
    <property type="match status" value="1"/>
</dbReference>
<accession>A0A7H0H9C7</accession>
<dbReference type="KEGG" id="tdf:H9L22_07645"/>
<dbReference type="AlphaFoldDB" id="A0A7H0H9C7"/>
<feature type="transmembrane region" description="Helical" evidence="1">
    <location>
        <begin position="131"/>
        <end position="154"/>
    </location>
</feature>
<dbReference type="EMBL" id="CP060789">
    <property type="protein sequence ID" value="QNP57143.1"/>
    <property type="molecule type" value="Genomic_DNA"/>
</dbReference>
<dbReference type="GO" id="GO:0005886">
    <property type="term" value="C:plasma membrane"/>
    <property type="evidence" value="ECO:0007669"/>
    <property type="project" value="UniProtKB-SubCell"/>
</dbReference>
<protein>
    <submittedName>
        <fullName evidence="2">ABC transporter permease subunit</fullName>
    </submittedName>
</protein>
<keyword evidence="1" id="KW-1133">Transmembrane helix</keyword>
<feature type="transmembrane region" description="Helical" evidence="1">
    <location>
        <begin position="238"/>
        <end position="256"/>
    </location>
</feature>
<dbReference type="RefSeq" id="WP_187722246.1">
    <property type="nucleotide sequence ID" value="NZ_BAABBL010000012.1"/>
</dbReference>
<feature type="transmembrane region" description="Helical" evidence="1">
    <location>
        <begin position="21"/>
        <end position="45"/>
    </location>
</feature>
<keyword evidence="1" id="KW-0472">Membrane</keyword>
<name>A0A7H0H9C7_9ACTN</name>
<dbReference type="PANTHER" id="PTHR43471">
    <property type="entry name" value="ABC TRANSPORTER PERMEASE"/>
    <property type="match status" value="1"/>
</dbReference>
<evidence type="ECO:0000313" key="3">
    <source>
        <dbReference type="Proteomes" id="UP000516117"/>
    </source>
</evidence>
<gene>
    <name evidence="2" type="ORF">H9L22_07645</name>
</gene>
<keyword evidence="3" id="KW-1185">Reference proteome</keyword>
<feature type="transmembrane region" description="Helical" evidence="1">
    <location>
        <begin position="211"/>
        <end position="232"/>
    </location>
</feature>
<reference evidence="2 3" key="1">
    <citation type="submission" date="2020-08" db="EMBL/GenBank/DDBJ databases">
        <title>Genome sequence of Tessaracoccus defluvii JCM 17540T.</title>
        <authorList>
            <person name="Hyun D.-W."/>
            <person name="Bae J.-W."/>
        </authorList>
    </citation>
    <scope>NUCLEOTIDE SEQUENCE [LARGE SCALE GENOMIC DNA]</scope>
    <source>
        <strain evidence="2 3">JCM 17540</strain>
    </source>
</reference>
<proteinExistence type="predicted"/>
<organism evidence="2 3">
    <name type="scientific">Tessaracoccus defluvii</name>
    <dbReference type="NCBI Taxonomy" id="1285901"/>
    <lineage>
        <taxon>Bacteria</taxon>
        <taxon>Bacillati</taxon>
        <taxon>Actinomycetota</taxon>
        <taxon>Actinomycetes</taxon>
        <taxon>Propionibacteriales</taxon>
        <taxon>Propionibacteriaceae</taxon>
        <taxon>Tessaracoccus</taxon>
    </lineage>
</organism>
<keyword evidence="1" id="KW-0812">Transmembrane</keyword>
<evidence type="ECO:0000313" key="2">
    <source>
        <dbReference type="EMBL" id="QNP57143.1"/>
    </source>
</evidence>
<dbReference type="Pfam" id="PF12679">
    <property type="entry name" value="ABC2_membrane_2"/>
    <property type="match status" value="1"/>
</dbReference>
<sequence length="269" mass="29040">MNRRRLTALVRKDWRELLANKQAAAPLIVVPILFAVVMPAMLLFFGDHPALTANVNGLDRFLETFPTELLPAGLTPEQGLIYAVVAYFFAPLFLLIPVMVASVIASSGFVGEKERHTFEGLVYTPLTDRELVLGKVLASVLPAIALSWVSFAAYCLLVTTLGRPYLGDTVFPTPMWLVLVFVLSPLIAFLSTALTVAISARSSTMQGAQNVSLFLVLPVILVVASQATGAFFLGLPLVLAGSVALAVIDVAVYLLVVSRLDRERILTSL</sequence>
<evidence type="ECO:0000256" key="1">
    <source>
        <dbReference type="SAM" id="Phobius"/>
    </source>
</evidence>
<feature type="transmembrane region" description="Helical" evidence="1">
    <location>
        <begin position="80"/>
        <end position="110"/>
    </location>
</feature>
<dbReference type="Proteomes" id="UP000516117">
    <property type="component" value="Chromosome"/>
</dbReference>